<dbReference type="Proteomes" id="UP000189796">
    <property type="component" value="Chromosome I"/>
</dbReference>
<protein>
    <submittedName>
        <fullName evidence="2">Uncharacterized protein</fullName>
    </submittedName>
</protein>
<organism evidence="2 3">
    <name type="scientific">Bradyrhizobium erythrophlei</name>
    <dbReference type="NCBI Taxonomy" id="1437360"/>
    <lineage>
        <taxon>Bacteria</taxon>
        <taxon>Pseudomonadati</taxon>
        <taxon>Pseudomonadota</taxon>
        <taxon>Alphaproteobacteria</taxon>
        <taxon>Hyphomicrobiales</taxon>
        <taxon>Nitrobacteraceae</taxon>
        <taxon>Bradyrhizobium</taxon>
    </lineage>
</organism>
<feature type="transmembrane region" description="Helical" evidence="1">
    <location>
        <begin position="64"/>
        <end position="83"/>
    </location>
</feature>
<gene>
    <name evidence="2" type="ORF">SAMN05443248_5430</name>
</gene>
<feature type="transmembrane region" description="Helical" evidence="1">
    <location>
        <begin position="41"/>
        <end position="58"/>
    </location>
</feature>
<evidence type="ECO:0000313" key="3">
    <source>
        <dbReference type="Proteomes" id="UP000189796"/>
    </source>
</evidence>
<dbReference type="AlphaFoldDB" id="A0A1M5UG26"/>
<keyword evidence="1" id="KW-1133">Transmembrane helix</keyword>
<sequence length="91" mass="9779">MDSGATATIVAAIIGGAVTLTVTFRKSAQSQWQTLSKNRKYAVFTLVIFSLGLLIGLLTQDLGLSYLIMFIILLLIAAVYLFVAKSPPQSN</sequence>
<proteinExistence type="predicted"/>
<name>A0A1M5UG26_9BRAD</name>
<feature type="transmembrane region" description="Helical" evidence="1">
    <location>
        <begin position="6"/>
        <end position="25"/>
    </location>
</feature>
<accession>A0A1M5UG26</accession>
<dbReference type="RefSeq" id="WP_079604050.1">
    <property type="nucleotide sequence ID" value="NZ_LT670817.1"/>
</dbReference>
<evidence type="ECO:0000256" key="1">
    <source>
        <dbReference type="SAM" id="Phobius"/>
    </source>
</evidence>
<keyword evidence="1" id="KW-0812">Transmembrane</keyword>
<reference evidence="2 3" key="1">
    <citation type="submission" date="2016-11" db="EMBL/GenBank/DDBJ databases">
        <authorList>
            <person name="Jaros S."/>
            <person name="Januszkiewicz K."/>
            <person name="Wedrychowicz H."/>
        </authorList>
    </citation>
    <scope>NUCLEOTIDE SEQUENCE [LARGE SCALE GENOMIC DNA]</scope>
    <source>
        <strain evidence="2 3">GAS138</strain>
    </source>
</reference>
<dbReference type="EMBL" id="LT670817">
    <property type="protein sequence ID" value="SHH62002.1"/>
    <property type="molecule type" value="Genomic_DNA"/>
</dbReference>
<evidence type="ECO:0000313" key="2">
    <source>
        <dbReference type="EMBL" id="SHH62002.1"/>
    </source>
</evidence>
<keyword evidence="1" id="KW-0472">Membrane</keyword>